<dbReference type="InterPro" id="IPR002018">
    <property type="entry name" value="CarbesteraseB"/>
</dbReference>
<feature type="domain" description="Carboxylesterase type B" evidence="3">
    <location>
        <begin position="23"/>
        <end position="66"/>
    </location>
</feature>
<dbReference type="InterPro" id="IPR029058">
    <property type="entry name" value="AB_hydrolase_fold"/>
</dbReference>
<evidence type="ECO:0000313" key="5">
    <source>
        <dbReference type="Proteomes" id="UP001321473"/>
    </source>
</evidence>
<keyword evidence="2" id="KW-0732">Signal</keyword>
<comment type="caution">
    <text evidence="4">The sequence shown here is derived from an EMBL/GenBank/DDBJ whole genome shotgun (WGS) entry which is preliminary data.</text>
</comment>
<evidence type="ECO:0000313" key="4">
    <source>
        <dbReference type="EMBL" id="KAK8756126.1"/>
    </source>
</evidence>
<evidence type="ECO:0000256" key="1">
    <source>
        <dbReference type="ARBA" id="ARBA00023180"/>
    </source>
</evidence>
<dbReference type="Proteomes" id="UP001321473">
    <property type="component" value="Unassembled WGS sequence"/>
</dbReference>
<dbReference type="AlphaFoldDB" id="A0AAQ4D0Y6"/>
<feature type="signal peptide" evidence="2">
    <location>
        <begin position="1"/>
        <end position="18"/>
    </location>
</feature>
<feature type="chain" id="PRO_5042814853" description="Carboxylesterase type B domain-containing protein" evidence="2">
    <location>
        <begin position="19"/>
        <end position="67"/>
    </location>
</feature>
<evidence type="ECO:0000259" key="3">
    <source>
        <dbReference type="Pfam" id="PF00135"/>
    </source>
</evidence>
<feature type="non-terminal residue" evidence="4">
    <location>
        <position position="67"/>
    </location>
</feature>
<name>A0AAQ4D0Y6_AMBAM</name>
<accession>A0AAQ4D0Y6</accession>
<evidence type="ECO:0000256" key="2">
    <source>
        <dbReference type="SAM" id="SignalP"/>
    </source>
</evidence>
<sequence length="67" mass="7208">MKGSVVVAILLKALLCASYDVQRTTDLGLVGGRKIEILGATIEEYRGIPFAEPPIGELRFKPPVPAK</sequence>
<keyword evidence="1" id="KW-0325">Glycoprotein</keyword>
<protein>
    <recommendedName>
        <fullName evidence="3">Carboxylesterase type B domain-containing protein</fullName>
    </recommendedName>
</protein>
<organism evidence="4 5">
    <name type="scientific">Amblyomma americanum</name>
    <name type="common">Lone star tick</name>
    <dbReference type="NCBI Taxonomy" id="6943"/>
    <lineage>
        <taxon>Eukaryota</taxon>
        <taxon>Metazoa</taxon>
        <taxon>Ecdysozoa</taxon>
        <taxon>Arthropoda</taxon>
        <taxon>Chelicerata</taxon>
        <taxon>Arachnida</taxon>
        <taxon>Acari</taxon>
        <taxon>Parasitiformes</taxon>
        <taxon>Ixodida</taxon>
        <taxon>Ixodoidea</taxon>
        <taxon>Ixodidae</taxon>
        <taxon>Amblyomminae</taxon>
        <taxon>Amblyomma</taxon>
    </lineage>
</organism>
<gene>
    <name evidence="4" type="ORF">V5799_001171</name>
</gene>
<dbReference type="SUPFAM" id="SSF53474">
    <property type="entry name" value="alpha/beta-Hydrolases"/>
    <property type="match status" value="1"/>
</dbReference>
<dbReference type="EMBL" id="JARKHS020036495">
    <property type="protein sequence ID" value="KAK8756126.1"/>
    <property type="molecule type" value="Genomic_DNA"/>
</dbReference>
<reference evidence="4 5" key="1">
    <citation type="journal article" date="2023" name="Arcadia Sci">
        <title>De novo assembly of a long-read Amblyomma americanum tick genome.</title>
        <authorList>
            <person name="Chou S."/>
            <person name="Poskanzer K.E."/>
            <person name="Rollins M."/>
            <person name="Thuy-Boun P.S."/>
        </authorList>
    </citation>
    <scope>NUCLEOTIDE SEQUENCE [LARGE SCALE GENOMIC DNA]</scope>
    <source>
        <strain evidence="4">F_SG_1</strain>
        <tissue evidence="4">Salivary glands</tissue>
    </source>
</reference>
<dbReference type="Gene3D" id="3.40.50.1820">
    <property type="entry name" value="alpha/beta hydrolase"/>
    <property type="match status" value="1"/>
</dbReference>
<keyword evidence="5" id="KW-1185">Reference proteome</keyword>
<proteinExistence type="predicted"/>
<dbReference type="Pfam" id="PF00135">
    <property type="entry name" value="COesterase"/>
    <property type="match status" value="1"/>
</dbReference>